<dbReference type="Gene3D" id="3.10.450.620">
    <property type="entry name" value="JHP933, nucleotidyltransferase-like core domain"/>
    <property type="match status" value="1"/>
</dbReference>
<evidence type="ECO:0000313" key="2">
    <source>
        <dbReference type="Proteomes" id="UP000094849"/>
    </source>
</evidence>
<comment type="caution">
    <text evidence="1">The sequence shown here is derived from an EMBL/GenBank/DDBJ whole genome shotgun (WGS) entry which is preliminary data.</text>
</comment>
<keyword evidence="2" id="KW-1185">Reference proteome</keyword>
<dbReference type="InterPro" id="IPR014942">
    <property type="entry name" value="AbiEii"/>
</dbReference>
<dbReference type="STRING" id="1818881.A3196_10095"/>
<sequence length="288" mass="33556">MEEQSIHDWVDASEDEKQRSFREAVHIILSGIANDRVLQATMVIKGGILLAIRYKSHRYTKDIDFSTDKQLADINPDSLADKLDRSMAIMANTLNYEMVCKIQSYKIQPAKRPDAKFPSIKIRIGYAHKSEPVYKRLLAGKCPITVDIDYSLNEYLPNIEEFSISEEEFLTAYSLTDLISEKLRSVLQQKTRERQRRQDIFDLYLLLEKFSDIDIHEKSKILDSLMAKARSREIEPEKLSFRDPEIKKRSHAQYHTLADEIEGDLPDFDEIYNAVQIFYESLPWEDPS</sequence>
<dbReference type="AlphaFoldDB" id="A0A1E2UVH6"/>
<proteinExistence type="predicted"/>
<protein>
    <recommendedName>
        <fullName evidence="3">Nucleotidyl transferase AbiEii/AbiGii toxin family protein</fullName>
    </recommendedName>
</protein>
<name>A0A1E2UVH6_9GAMM</name>
<reference evidence="1 2" key="1">
    <citation type="submission" date="2016-03" db="EMBL/GenBank/DDBJ databases">
        <title>Chemosynthetic sulphur-oxidizing symbionts of marine invertebrate animals are capable of nitrogen fixation.</title>
        <authorList>
            <person name="Petersen J.M."/>
            <person name="Kemper A."/>
            <person name="Gruber-Vodicka H."/>
            <person name="Cardini U."/>
            <person name="Geest Mvander."/>
            <person name="Kleiner M."/>
            <person name="Bulgheresi S."/>
            <person name="Fussmann M."/>
            <person name="Herbold C."/>
            <person name="Seah B.K.B."/>
            <person name="Antony C.Paul."/>
            <person name="Liu D."/>
            <person name="Belitz A."/>
            <person name="Weber M."/>
        </authorList>
    </citation>
    <scope>NUCLEOTIDE SEQUENCE [LARGE SCALE GENOMIC DNA]</scope>
    <source>
        <strain evidence="1">G_D</strain>
    </source>
</reference>
<gene>
    <name evidence="1" type="ORF">A3196_10095</name>
</gene>
<evidence type="ECO:0000313" key="1">
    <source>
        <dbReference type="EMBL" id="ODB98565.1"/>
    </source>
</evidence>
<dbReference type="EMBL" id="LVJZ01000003">
    <property type="protein sequence ID" value="ODB98565.1"/>
    <property type="molecule type" value="Genomic_DNA"/>
</dbReference>
<dbReference type="Pfam" id="PF08843">
    <property type="entry name" value="AbiEii"/>
    <property type="match status" value="1"/>
</dbReference>
<accession>A0A1E2UVH6</accession>
<dbReference type="Proteomes" id="UP000094849">
    <property type="component" value="Unassembled WGS sequence"/>
</dbReference>
<organism evidence="1 2">
    <name type="scientific">Candidatus Thiodiazotropha endoloripes</name>
    <dbReference type="NCBI Taxonomy" id="1818881"/>
    <lineage>
        <taxon>Bacteria</taxon>
        <taxon>Pseudomonadati</taxon>
        <taxon>Pseudomonadota</taxon>
        <taxon>Gammaproteobacteria</taxon>
        <taxon>Chromatiales</taxon>
        <taxon>Sedimenticolaceae</taxon>
        <taxon>Candidatus Thiodiazotropha</taxon>
    </lineage>
</organism>
<evidence type="ECO:0008006" key="3">
    <source>
        <dbReference type="Google" id="ProtNLM"/>
    </source>
</evidence>